<keyword evidence="7" id="KW-1003">Cell membrane</keyword>
<evidence type="ECO:0000256" key="6">
    <source>
        <dbReference type="ARBA" id="ARBA00022449"/>
    </source>
</evidence>
<gene>
    <name evidence="14" type="ORF">SAMN04488500_12616</name>
</gene>
<evidence type="ECO:0000256" key="3">
    <source>
        <dbReference type="ARBA" id="ARBA00010199"/>
    </source>
</evidence>
<dbReference type="NCBIfam" id="TIGR00797">
    <property type="entry name" value="matE"/>
    <property type="match status" value="1"/>
</dbReference>
<protein>
    <recommendedName>
        <fullName evidence="4">Probable multidrug resistance protein NorM</fullName>
    </recommendedName>
    <alternativeName>
        <fullName evidence="12">Multidrug-efflux transporter</fullName>
    </alternativeName>
</protein>
<evidence type="ECO:0000256" key="13">
    <source>
        <dbReference type="SAM" id="Phobius"/>
    </source>
</evidence>
<evidence type="ECO:0000256" key="1">
    <source>
        <dbReference type="ARBA" id="ARBA00003408"/>
    </source>
</evidence>
<dbReference type="PANTHER" id="PTHR43298">
    <property type="entry name" value="MULTIDRUG RESISTANCE PROTEIN NORM-RELATED"/>
    <property type="match status" value="1"/>
</dbReference>
<evidence type="ECO:0000256" key="4">
    <source>
        <dbReference type="ARBA" id="ARBA00020268"/>
    </source>
</evidence>
<evidence type="ECO:0000256" key="10">
    <source>
        <dbReference type="ARBA" id="ARBA00023065"/>
    </source>
</evidence>
<dbReference type="InterPro" id="IPR002528">
    <property type="entry name" value="MATE_fam"/>
</dbReference>
<keyword evidence="8 13" id="KW-0812">Transmembrane</keyword>
<dbReference type="Pfam" id="PF01554">
    <property type="entry name" value="MatE"/>
    <property type="match status" value="2"/>
</dbReference>
<evidence type="ECO:0000256" key="8">
    <source>
        <dbReference type="ARBA" id="ARBA00022692"/>
    </source>
</evidence>
<organism evidence="14 15">
    <name type="scientific">Sporomusa malonica</name>
    <dbReference type="NCBI Taxonomy" id="112901"/>
    <lineage>
        <taxon>Bacteria</taxon>
        <taxon>Bacillati</taxon>
        <taxon>Bacillota</taxon>
        <taxon>Negativicutes</taxon>
        <taxon>Selenomonadales</taxon>
        <taxon>Sporomusaceae</taxon>
        <taxon>Sporomusa</taxon>
    </lineage>
</organism>
<evidence type="ECO:0000256" key="2">
    <source>
        <dbReference type="ARBA" id="ARBA00004651"/>
    </source>
</evidence>
<evidence type="ECO:0000256" key="5">
    <source>
        <dbReference type="ARBA" id="ARBA00022448"/>
    </source>
</evidence>
<dbReference type="GO" id="GO:0006811">
    <property type="term" value="P:monoatomic ion transport"/>
    <property type="evidence" value="ECO:0007669"/>
    <property type="project" value="UniProtKB-KW"/>
</dbReference>
<dbReference type="GO" id="GO:0005886">
    <property type="term" value="C:plasma membrane"/>
    <property type="evidence" value="ECO:0007669"/>
    <property type="project" value="UniProtKB-SubCell"/>
</dbReference>
<dbReference type="CDD" id="cd13137">
    <property type="entry name" value="MATE_NorM_like"/>
    <property type="match status" value="1"/>
</dbReference>
<name>A0A1W2EL89_9FIRM</name>
<dbReference type="GO" id="GO:0015297">
    <property type="term" value="F:antiporter activity"/>
    <property type="evidence" value="ECO:0007669"/>
    <property type="project" value="UniProtKB-KW"/>
</dbReference>
<dbReference type="Proteomes" id="UP000192738">
    <property type="component" value="Unassembled WGS sequence"/>
</dbReference>
<dbReference type="STRING" id="112901.SAMN04488500_12616"/>
<feature type="transmembrane region" description="Helical" evidence="13">
    <location>
        <begin position="132"/>
        <end position="153"/>
    </location>
</feature>
<dbReference type="GO" id="GO:0042910">
    <property type="term" value="F:xenobiotic transmembrane transporter activity"/>
    <property type="evidence" value="ECO:0007669"/>
    <property type="project" value="InterPro"/>
</dbReference>
<evidence type="ECO:0000256" key="9">
    <source>
        <dbReference type="ARBA" id="ARBA00022989"/>
    </source>
</evidence>
<keyword evidence="15" id="KW-1185">Reference proteome</keyword>
<dbReference type="InterPro" id="IPR048279">
    <property type="entry name" value="MdtK-like"/>
</dbReference>
<dbReference type="EMBL" id="FWXI01000026">
    <property type="protein sequence ID" value="SMD10480.1"/>
    <property type="molecule type" value="Genomic_DNA"/>
</dbReference>
<comment type="similarity">
    <text evidence="3">Belongs to the multi antimicrobial extrusion (MATE) (TC 2.A.66.1) family.</text>
</comment>
<feature type="transmembrane region" description="Helical" evidence="13">
    <location>
        <begin position="162"/>
        <end position="182"/>
    </location>
</feature>
<keyword evidence="9 13" id="KW-1133">Transmembrane helix</keyword>
<sequence>MILSINKYMRRQVIKLAWPVIFEGVGVMAVNVFVTAMVGQLGAVPLAAVGLATMMQFTAAMVFAAAGTGAASIIARESGAGHWHEVRNVTGQAIMLGAAFGAVLAALGLLTADKVLALTGAEPEVAGLAAGLVKIMFMFTPFFLIMSIANAALRGMGKTETAFYITIFSNATALIISYLLVFGHGFPRFGAYGAAWGLGMSQLAGGMAALLALNSLSTVRLSWRHIVSFQQRTIRRIIDISVPAALEQVAMQGGRLVFTFMLAGVGALQFAAHQIAIQVESMSFMPGFGFSVASMTLVGQYLGKGMPHRAVQFAWMTNKIAFWSMAATGIAIFTFAKPLASLFIDDMQVVYWGALCVMIAVLEQPTLAVCFVLGGALRGAGDTRWPMYVTTFGVWLIRLPLVYLFIIVWGYDITAAWYITAGDFLIRSAILWWRFGSEKWMEK</sequence>
<feature type="transmembrane region" description="Helical" evidence="13">
    <location>
        <begin position="415"/>
        <end position="433"/>
    </location>
</feature>
<comment type="subcellular location">
    <subcellularLocation>
        <location evidence="2">Cell membrane</location>
        <topology evidence="2">Multi-pass membrane protein</topology>
    </subcellularLocation>
</comment>
<reference evidence="14 15" key="1">
    <citation type="submission" date="2017-04" db="EMBL/GenBank/DDBJ databases">
        <authorList>
            <person name="Afonso C.L."/>
            <person name="Miller P.J."/>
            <person name="Scott M.A."/>
            <person name="Spackman E."/>
            <person name="Goraichik I."/>
            <person name="Dimitrov K.M."/>
            <person name="Suarez D.L."/>
            <person name="Swayne D.E."/>
        </authorList>
    </citation>
    <scope>NUCLEOTIDE SEQUENCE [LARGE SCALE GENOMIC DNA]</scope>
    <source>
        <strain evidence="14 15">DSM 5090</strain>
    </source>
</reference>
<feature type="transmembrane region" description="Helical" evidence="13">
    <location>
        <begin position="350"/>
        <end position="373"/>
    </location>
</feature>
<feature type="transmembrane region" description="Helical" evidence="13">
    <location>
        <begin position="283"/>
        <end position="302"/>
    </location>
</feature>
<feature type="transmembrane region" description="Helical" evidence="13">
    <location>
        <begin position="194"/>
        <end position="216"/>
    </location>
</feature>
<feature type="transmembrane region" description="Helical" evidence="13">
    <location>
        <begin position="385"/>
        <end position="409"/>
    </location>
</feature>
<keyword evidence="6" id="KW-0050">Antiport</keyword>
<keyword evidence="11 13" id="KW-0472">Membrane</keyword>
<dbReference type="AlphaFoldDB" id="A0A1W2EL89"/>
<keyword evidence="5" id="KW-0813">Transport</keyword>
<dbReference type="PIRSF" id="PIRSF006603">
    <property type="entry name" value="DinF"/>
    <property type="match status" value="1"/>
</dbReference>
<feature type="transmembrane region" description="Helical" evidence="13">
    <location>
        <begin position="256"/>
        <end position="277"/>
    </location>
</feature>
<dbReference type="PANTHER" id="PTHR43298:SF2">
    <property type="entry name" value="FMN_FAD EXPORTER YEEO-RELATED"/>
    <property type="match status" value="1"/>
</dbReference>
<accession>A0A1W2EL89</accession>
<dbReference type="RefSeq" id="WP_245824094.1">
    <property type="nucleotide sequence ID" value="NZ_CP155572.1"/>
</dbReference>
<feature type="transmembrane region" description="Helical" evidence="13">
    <location>
        <begin position="47"/>
        <end position="73"/>
    </location>
</feature>
<evidence type="ECO:0000313" key="15">
    <source>
        <dbReference type="Proteomes" id="UP000192738"/>
    </source>
</evidence>
<proteinExistence type="inferred from homology"/>
<evidence type="ECO:0000256" key="7">
    <source>
        <dbReference type="ARBA" id="ARBA00022475"/>
    </source>
</evidence>
<feature type="transmembrane region" description="Helical" evidence="13">
    <location>
        <begin position="93"/>
        <end position="112"/>
    </location>
</feature>
<evidence type="ECO:0000313" key="14">
    <source>
        <dbReference type="EMBL" id="SMD10480.1"/>
    </source>
</evidence>
<feature type="transmembrane region" description="Helical" evidence="13">
    <location>
        <begin position="20"/>
        <end position="41"/>
    </location>
</feature>
<dbReference type="InterPro" id="IPR050222">
    <property type="entry name" value="MATE_MdtK"/>
</dbReference>
<comment type="function">
    <text evidence="1">Multidrug efflux pump.</text>
</comment>
<keyword evidence="10" id="KW-0406">Ion transport</keyword>
<evidence type="ECO:0000256" key="11">
    <source>
        <dbReference type="ARBA" id="ARBA00023136"/>
    </source>
</evidence>
<evidence type="ECO:0000256" key="12">
    <source>
        <dbReference type="ARBA" id="ARBA00031636"/>
    </source>
</evidence>
<feature type="transmembrane region" description="Helical" evidence="13">
    <location>
        <begin position="322"/>
        <end position="344"/>
    </location>
</feature>